<keyword evidence="1 3" id="KW-0436">Ligase</keyword>
<dbReference type="InterPro" id="IPR014729">
    <property type="entry name" value="Rossmann-like_a/b/a_fold"/>
</dbReference>
<keyword evidence="3" id="KW-0067">ATP-binding</keyword>
<proteinExistence type="inferred from homology"/>
<dbReference type="Proteomes" id="UP001228376">
    <property type="component" value="Unassembled WGS sequence"/>
</dbReference>
<evidence type="ECO:0000313" key="4">
    <source>
        <dbReference type="EMBL" id="MDY0405977.1"/>
    </source>
</evidence>
<evidence type="ECO:0000256" key="3">
    <source>
        <dbReference type="HAMAP-Rule" id="MF_01539"/>
    </source>
</evidence>
<protein>
    <recommendedName>
        <fullName evidence="3">tRNA(Met) cytidine acetate ligase</fullName>
        <ecNumber evidence="3">6.3.4.-</ecNumber>
    </recommendedName>
</protein>
<keyword evidence="3" id="KW-0820">tRNA-binding</keyword>
<evidence type="ECO:0000256" key="1">
    <source>
        <dbReference type="ARBA" id="ARBA00022598"/>
    </source>
</evidence>
<accession>A0ABU5CHZ9</accession>
<dbReference type="PANTHER" id="PTHR37825">
    <property type="entry name" value="TRNA(MET) CYTIDINE ACETATE LIGASE"/>
    <property type="match status" value="1"/>
</dbReference>
<keyword evidence="3" id="KW-0694">RNA-binding</keyword>
<dbReference type="EC" id="6.3.4.-" evidence="3"/>
<comment type="similarity">
    <text evidence="3">Belongs to the TmcAL family.</text>
</comment>
<keyword evidence="3" id="KW-0963">Cytoplasm</keyword>
<comment type="function">
    <text evidence="3">Catalyzes the formation of N(4)-acetylcytidine (ac(4)C) at the wobble position of elongator tRNA(Met), using acetate and ATP as substrates. First activates an acetate ion to form acetyladenylate (Ac-AMP) and then transfers the acetyl group to tRNA to form ac(4)C34.</text>
</comment>
<comment type="catalytic activity">
    <reaction evidence="3">
        <text>cytidine(34) in elongator tRNA(Met) + acetate + ATP = N(4)-acetylcytidine(34) in elongator tRNA(Met) + AMP + diphosphate</text>
        <dbReference type="Rhea" id="RHEA:58144"/>
        <dbReference type="Rhea" id="RHEA-COMP:10693"/>
        <dbReference type="Rhea" id="RHEA-COMP:10694"/>
        <dbReference type="ChEBI" id="CHEBI:30089"/>
        <dbReference type="ChEBI" id="CHEBI:30616"/>
        <dbReference type="ChEBI" id="CHEBI:33019"/>
        <dbReference type="ChEBI" id="CHEBI:74900"/>
        <dbReference type="ChEBI" id="CHEBI:82748"/>
        <dbReference type="ChEBI" id="CHEBI:456215"/>
    </reaction>
</comment>
<comment type="caution">
    <text evidence="3">Lacks conserved residue(s) required for the propagation of feature annotation.</text>
</comment>
<gene>
    <name evidence="3" type="primary">tmcAL</name>
    <name evidence="4" type="ORF">P5G51_011790</name>
</gene>
<keyword evidence="2 3" id="KW-0819">tRNA processing</keyword>
<dbReference type="Pfam" id="PF05636">
    <property type="entry name" value="HIGH_NTase1"/>
    <property type="match status" value="1"/>
</dbReference>
<dbReference type="RefSeq" id="WP_320384671.1">
    <property type="nucleotide sequence ID" value="NZ_JAROCA020000001.1"/>
</dbReference>
<evidence type="ECO:0000313" key="5">
    <source>
        <dbReference type="Proteomes" id="UP001228376"/>
    </source>
</evidence>
<feature type="binding site" evidence="3">
    <location>
        <begin position="8"/>
        <end position="21"/>
    </location>
    <ligand>
        <name>ATP</name>
        <dbReference type="ChEBI" id="CHEBI:30616"/>
    </ligand>
</feature>
<reference evidence="4 5" key="1">
    <citation type="submission" date="2023-10" db="EMBL/GenBank/DDBJ databases">
        <title>179-bfca-hs.</title>
        <authorList>
            <person name="Miliotis G."/>
            <person name="Sengupta P."/>
            <person name="Hameed A."/>
            <person name="Chuvochina M."/>
            <person name="Mcdonagh F."/>
            <person name="Simpson A.C."/>
            <person name="Singh N.K."/>
            <person name="Rekha P.D."/>
            <person name="Raman K."/>
            <person name="Hugenholtz P."/>
            <person name="Venkateswaran K."/>
        </authorList>
    </citation>
    <scope>NUCLEOTIDE SEQUENCE [LARGE SCALE GENOMIC DNA]</scope>
    <source>
        <strain evidence="4 5">179-BFC-A-HS</strain>
    </source>
</reference>
<evidence type="ECO:0000256" key="2">
    <source>
        <dbReference type="ARBA" id="ARBA00022694"/>
    </source>
</evidence>
<keyword evidence="5" id="KW-1185">Reference proteome</keyword>
<sequence length="409" mass="46120">MLRACGLIVEYNPFHNGHLYHLQQAKKLTNADVMIAVMSGSFLQRGEPAIIDKFHRTKAALASGVDIVLELPYAYAVQSSQLFAKGSVLTLNALGVSHICFGSEAGDITDFITGHHFLKKHHNVFQDQLKSGLKQGLSYPAASKAAYDKIGLSQLNVDLSQPNNVLGFSYVNEILDRDLPIAPLTIPRLQSQYHDTEIHGKIASATSIRYGLFANPPIDVKHAIPKTTSIQLSSYKKAAGIWHQWENYFPLIHYRVQTMMPNELAQIAGVVEGLEYRIKHAARKVTSFQEWMNAIKSKRYTWTRLQRMFTNILTNTKEFEIKKITSTDELPYIRLLGLSNQGQTYLNSKKKQLTVPLITGYKRDMPEMLAIEERASNAYYSVLAPQNRKQLLLQEFQGPVRIENSGETV</sequence>
<dbReference type="EMBL" id="JAROCA020000001">
    <property type="protein sequence ID" value="MDY0405977.1"/>
    <property type="molecule type" value="Genomic_DNA"/>
</dbReference>
<name>A0ABU5CHZ9_9BACI</name>
<keyword evidence="3" id="KW-0547">Nucleotide-binding</keyword>
<comment type="caution">
    <text evidence="4">The sequence shown here is derived from an EMBL/GenBank/DDBJ whole genome shotgun (WGS) entry which is preliminary data.</text>
</comment>
<feature type="binding site" evidence="3">
    <location>
        <position position="188"/>
    </location>
    <ligand>
        <name>ATP</name>
        <dbReference type="ChEBI" id="CHEBI:30616"/>
    </ligand>
</feature>
<dbReference type="SUPFAM" id="SSF52374">
    <property type="entry name" value="Nucleotidylyl transferase"/>
    <property type="match status" value="1"/>
</dbReference>
<dbReference type="InterPro" id="IPR008513">
    <property type="entry name" value="tRNA(Met)_cyd_acetate_ligase"/>
</dbReference>
<feature type="binding site" evidence="3">
    <location>
        <position position="102"/>
    </location>
    <ligand>
        <name>ATP</name>
        <dbReference type="ChEBI" id="CHEBI:30616"/>
    </ligand>
</feature>
<dbReference type="HAMAP" id="MF_01539">
    <property type="entry name" value="TmcAL"/>
    <property type="match status" value="1"/>
</dbReference>
<dbReference type="Gene3D" id="3.40.50.620">
    <property type="entry name" value="HUPs"/>
    <property type="match status" value="1"/>
</dbReference>
<dbReference type="NCBIfam" id="NF010191">
    <property type="entry name" value="PRK13670.1"/>
    <property type="match status" value="1"/>
</dbReference>
<dbReference type="PANTHER" id="PTHR37825:SF1">
    <property type="entry name" value="TRNA(MET) CYTIDINE ACETATE LIGASE"/>
    <property type="match status" value="1"/>
</dbReference>
<organism evidence="4 5">
    <name type="scientific">Tigheibacillus jepli</name>
    <dbReference type="NCBI Taxonomy" id="3035914"/>
    <lineage>
        <taxon>Bacteria</taxon>
        <taxon>Bacillati</taxon>
        <taxon>Bacillota</taxon>
        <taxon>Bacilli</taxon>
        <taxon>Bacillales</taxon>
        <taxon>Bacillaceae</taxon>
        <taxon>Tigheibacillus</taxon>
    </lineage>
</organism>
<feature type="binding site" evidence="3">
    <location>
        <position position="163"/>
    </location>
    <ligand>
        <name>ATP</name>
        <dbReference type="ChEBI" id="CHEBI:30616"/>
    </ligand>
</feature>
<comment type="subcellular location">
    <subcellularLocation>
        <location evidence="3">Cytoplasm</location>
    </subcellularLocation>
</comment>